<keyword evidence="10" id="KW-1185">Reference proteome</keyword>
<feature type="compositionally biased region" description="Gly residues" evidence="7">
    <location>
        <begin position="442"/>
        <end position="451"/>
    </location>
</feature>
<feature type="compositionally biased region" description="Low complexity" evidence="7">
    <location>
        <begin position="151"/>
        <end position="162"/>
    </location>
</feature>
<dbReference type="Pfam" id="PF00010">
    <property type="entry name" value="HLH"/>
    <property type="match status" value="1"/>
</dbReference>
<feature type="compositionally biased region" description="Low complexity" evidence="7">
    <location>
        <begin position="452"/>
        <end position="462"/>
    </location>
</feature>
<dbReference type="AlphaFoldDB" id="A0A8C0R870"/>
<proteinExistence type="predicted"/>
<keyword evidence="2" id="KW-0238">DNA-binding</keyword>
<evidence type="ECO:0000313" key="9">
    <source>
        <dbReference type="Ensembl" id="ENSCAFP00020033649.1"/>
    </source>
</evidence>
<dbReference type="Ensembl" id="ENSCAFT00020038811.1">
    <property type="protein sequence ID" value="ENSCAFP00020033649.1"/>
    <property type="gene ID" value="ENSCAFG00020026118.1"/>
</dbReference>
<evidence type="ECO:0000256" key="3">
    <source>
        <dbReference type="ARBA" id="ARBA00023163"/>
    </source>
</evidence>
<dbReference type="InterPro" id="IPR050283">
    <property type="entry name" value="E-box_TF_Regulators"/>
</dbReference>
<evidence type="ECO:0000256" key="4">
    <source>
        <dbReference type="ARBA" id="ARBA00023242"/>
    </source>
</evidence>
<feature type="region of interest" description="Disordered" evidence="7">
    <location>
        <begin position="618"/>
        <end position="700"/>
    </location>
</feature>
<feature type="compositionally biased region" description="Low complexity" evidence="7">
    <location>
        <begin position="314"/>
        <end position="347"/>
    </location>
</feature>
<organism evidence="9 10">
    <name type="scientific">Canis lupus dingo</name>
    <name type="common">dingo</name>
    <dbReference type="NCBI Taxonomy" id="286419"/>
    <lineage>
        <taxon>Eukaryota</taxon>
        <taxon>Metazoa</taxon>
        <taxon>Chordata</taxon>
        <taxon>Craniata</taxon>
        <taxon>Vertebrata</taxon>
        <taxon>Euteleostomi</taxon>
        <taxon>Mammalia</taxon>
        <taxon>Eutheria</taxon>
        <taxon>Laurasiatheria</taxon>
        <taxon>Carnivora</taxon>
        <taxon>Caniformia</taxon>
        <taxon>Canidae</taxon>
        <taxon>Canis</taxon>
    </lineage>
</organism>
<evidence type="ECO:0000256" key="1">
    <source>
        <dbReference type="ARBA" id="ARBA00023015"/>
    </source>
</evidence>
<feature type="compositionally biased region" description="Pro residues" evidence="7">
    <location>
        <begin position="430"/>
        <end position="441"/>
    </location>
</feature>
<feature type="region of interest" description="Disordered" evidence="7">
    <location>
        <begin position="286"/>
        <end position="347"/>
    </location>
</feature>
<feature type="region of interest" description="Disordered" evidence="7">
    <location>
        <begin position="72"/>
        <end position="265"/>
    </location>
</feature>
<dbReference type="Proteomes" id="UP000694391">
    <property type="component" value="Unplaced"/>
</dbReference>
<keyword evidence="3" id="KW-0804">Transcription</keyword>
<dbReference type="SUPFAM" id="SSF47459">
    <property type="entry name" value="HLH, helix-loop-helix DNA-binding domain"/>
    <property type="match status" value="1"/>
</dbReference>
<accession>A0A8C0R870</accession>
<dbReference type="CDD" id="cd11417">
    <property type="entry name" value="bHLH_TS_PTF1A"/>
    <property type="match status" value="1"/>
</dbReference>
<dbReference type="GO" id="GO:0032502">
    <property type="term" value="P:developmental process"/>
    <property type="evidence" value="ECO:0007669"/>
    <property type="project" value="TreeGrafter"/>
</dbReference>
<feature type="region of interest" description="Disordered" evidence="7">
    <location>
        <begin position="430"/>
        <end position="462"/>
    </location>
</feature>
<dbReference type="FunFam" id="4.10.280.10:FF:000035">
    <property type="entry name" value="Pancreas-specific transcription factor 1a"/>
    <property type="match status" value="1"/>
</dbReference>
<dbReference type="GO" id="GO:0000977">
    <property type="term" value="F:RNA polymerase II transcription regulatory region sequence-specific DNA binding"/>
    <property type="evidence" value="ECO:0007669"/>
    <property type="project" value="TreeGrafter"/>
</dbReference>
<dbReference type="Gene3D" id="4.10.280.10">
    <property type="entry name" value="Helix-loop-helix DNA-binding domain"/>
    <property type="match status" value="1"/>
</dbReference>
<dbReference type="PANTHER" id="PTHR23349:SF59">
    <property type="entry name" value="PANCREAS TRANSCRIPTION FACTOR 1 SUBUNIT ALPHA"/>
    <property type="match status" value="1"/>
</dbReference>
<feature type="compositionally biased region" description="Low complexity" evidence="7">
    <location>
        <begin position="231"/>
        <end position="245"/>
    </location>
</feature>
<evidence type="ECO:0000256" key="5">
    <source>
        <dbReference type="ARBA" id="ARBA00041035"/>
    </source>
</evidence>
<name>A0A8C0R870_CANLU</name>
<reference evidence="9" key="1">
    <citation type="submission" date="2025-08" db="UniProtKB">
        <authorList>
            <consortium name="Ensembl"/>
        </authorList>
    </citation>
    <scope>IDENTIFICATION</scope>
</reference>
<dbReference type="SMART" id="SM00353">
    <property type="entry name" value="HLH"/>
    <property type="match status" value="1"/>
</dbReference>
<dbReference type="GeneTree" id="ENSGT00940000161000"/>
<keyword evidence="1" id="KW-0805">Transcription regulation</keyword>
<dbReference type="GO" id="GO:0000981">
    <property type="term" value="F:DNA-binding transcription factor activity, RNA polymerase II-specific"/>
    <property type="evidence" value="ECO:0007669"/>
    <property type="project" value="TreeGrafter"/>
</dbReference>
<reference evidence="9" key="2">
    <citation type="submission" date="2025-09" db="UniProtKB">
        <authorList>
            <consortium name="Ensembl"/>
        </authorList>
    </citation>
    <scope>IDENTIFICATION</scope>
</reference>
<feature type="region of interest" description="Disordered" evidence="7">
    <location>
        <begin position="583"/>
        <end position="604"/>
    </location>
</feature>
<dbReference type="PANTHER" id="PTHR23349">
    <property type="entry name" value="BASIC HELIX-LOOP-HELIX TRANSCRIPTION FACTOR, TWIST"/>
    <property type="match status" value="1"/>
</dbReference>
<feature type="compositionally biased region" description="Basic and acidic residues" evidence="7">
    <location>
        <begin position="622"/>
        <end position="633"/>
    </location>
</feature>
<dbReference type="InterPro" id="IPR011598">
    <property type="entry name" value="bHLH_dom"/>
</dbReference>
<sequence>GQERRNLIQGPSRWPAGKVRGSGSERVHPPPFNFHALPPARSRADGSFGFFCIRFYCSGPLASLGLLSEERCPPEPLSEAAPPGCPGLPRGGAGGGGAAGSRPGAPRRVWNSREPRRVASQPRRRTPRTLGWALAAPGEGRRAGGARAGGRRAAGVRVARGPLPGGPGCLPGPRRPLPGGASSAGNPRGLRWQRRAPRPGAAGPGFARRAGTADGRPREPRRRGGPRGPRLRFAPGAPTGRRAAPAPAPPPGPRRPLPAGTPHSVIGWRRGSLARACGCSYKNPRVPALSSSESAQPSPAQRGPGQSPAAADTAGRPGAGSARRAREGGAATSSSRRSPWGPGALGPAAARSMDAVLLEHFPGGLDAFPSPYFDDEDFFTDQSSRDPLEDGEELLADEQAEVEFLSHQLHEYCCRDGACLLLPPAPSAAPHALAPPPPGGPGEPEGGGYGRDAGAPPGGFPYSPGSPPSCLAYPCAGAAVLSPGARLRGLSGAAAAAAAAAARRRRRVRSEAELQQLRQAANVRERRRMQSINDAFEGLRSHIPTLPYEKRLSKVDTLRLAIGYINFLSELVQADLPLRGGGAGGGGGPGGGGRLGGDSPGGQAQKVIICHRGTRKCVRRPARGDGDGHEKGPEGLGEPTHGPTDGRRGDGPWAPATCSTSWRLAGRGRRGVPPLDRGWEGVRPRRTCSSRDSGEGALGG</sequence>
<feature type="region of interest" description="Disordered" evidence="7">
    <location>
        <begin position="1"/>
        <end position="27"/>
    </location>
</feature>
<keyword evidence="4" id="KW-0539">Nucleus</keyword>
<evidence type="ECO:0000256" key="7">
    <source>
        <dbReference type="SAM" id="MobiDB-lite"/>
    </source>
</evidence>
<dbReference type="InterPro" id="IPR036638">
    <property type="entry name" value="HLH_DNA-bd_sf"/>
</dbReference>
<feature type="compositionally biased region" description="Low complexity" evidence="7">
    <location>
        <begin position="287"/>
        <end position="300"/>
    </location>
</feature>
<feature type="compositionally biased region" description="Gly residues" evidence="7">
    <location>
        <begin position="89"/>
        <end position="99"/>
    </location>
</feature>
<feature type="compositionally biased region" description="Pro residues" evidence="7">
    <location>
        <begin position="246"/>
        <end position="256"/>
    </location>
</feature>
<feature type="domain" description="BHLH" evidence="8">
    <location>
        <begin position="516"/>
        <end position="568"/>
    </location>
</feature>
<evidence type="ECO:0000256" key="2">
    <source>
        <dbReference type="ARBA" id="ARBA00023125"/>
    </source>
</evidence>
<evidence type="ECO:0000256" key="6">
    <source>
        <dbReference type="ARBA" id="ARBA00043211"/>
    </source>
</evidence>
<dbReference type="PROSITE" id="PS50888">
    <property type="entry name" value="BHLH"/>
    <property type="match status" value="1"/>
</dbReference>
<protein>
    <recommendedName>
        <fullName evidence="5">Pancreas transcription factor 1 subunit alpha</fullName>
    </recommendedName>
    <alternativeName>
        <fullName evidence="6">Pancreas-specific transcription factor 1a</fullName>
    </alternativeName>
</protein>
<feature type="compositionally biased region" description="Gly residues" evidence="7">
    <location>
        <begin position="583"/>
        <end position="600"/>
    </location>
</feature>
<dbReference type="GO" id="GO:0046983">
    <property type="term" value="F:protein dimerization activity"/>
    <property type="evidence" value="ECO:0007669"/>
    <property type="project" value="InterPro"/>
</dbReference>
<feature type="compositionally biased region" description="Low complexity" evidence="7">
    <location>
        <begin position="198"/>
        <end position="210"/>
    </location>
</feature>
<evidence type="ECO:0000313" key="10">
    <source>
        <dbReference type="Proteomes" id="UP000694391"/>
    </source>
</evidence>
<evidence type="ECO:0000259" key="8">
    <source>
        <dbReference type="PROSITE" id="PS50888"/>
    </source>
</evidence>